<dbReference type="GO" id="GO:0016117">
    <property type="term" value="P:carotenoid biosynthetic process"/>
    <property type="evidence" value="ECO:0007669"/>
    <property type="project" value="UniProtKB-KW"/>
</dbReference>
<evidence type="ECO:0000256" key="6">
    <source>
        <dbReference type="ARBA" id="ARBA00023136"/>
    </source>
</evidence>
<dbReference type="InterPro" id="IPR017825">
    <property type="entry name" value="Lycopene_cyclase_dom"/>
</dbReference>
<evidence type="ECO:0000256" key="1">
    <source>
        <dbReference type="ARBA" id="ARBA00004141"/>
    </source>
</evidence>
<feature type="transmembrane region" description="Helical" evidence="8">
    <location>
        <begin position="78"/>
        <end position="95"/>
    </location>
</feature>
<organism evidence="9 10">
    <name type="scientific">Candidatus Liptonbacteria bacterium RIFCSPLOWO2_01_FULL_45_15</name>
    <dbReference type="NCBI Taxonomy" id="1798649"/>
    <lineage>
        <taxon>Bacteria</taxon>
        <taxon>Candidatus Liptoniibacteriota</taxon>
    </lineage>
</organism>
<comment type="pathway">
    <text evidence="2">Carotenoid biosynthesis.</text>
</comment>
<keyword evidence="5 8" id="KW-1133">Transmembrane helix</keyword>
<evidence type="ECO:0000313" key="10">
    <source>
        <dbReference type="Proteomes" id="UP000176287"/>
    </source>
</evidence>
<accession>A0A1G2CFC1</accession>
<reference evidence="9 10" key="1">
    <citation type="journal article" date="2016" name="Nat. Commun.">
        <title>Thousands of microbial genomes shed light on interconnected biogeochemical processes in an aquifer system.</title>
        <authorList>
            <person name="Anantharaman K."/>
            <person name="Brown C.T."/>
            <person name="Hug L.A."/>
            <person name="Sharon I."/>
            <person name="Castelle C.J."/>
            <person name="Probst A.J."/>
            <person name="Thomas B.C."/>
            <person name="Singh A."/>
            <person name="Wilkins M.J."/>
            <person name="Karaoz U."/>
            <person name="Brodie E.L."/>
            <person name="Williams K.H."/>
            <person name="Hubbard S.S."/>
            <person name="Banfield J.F."/>
        </authorList>
    </citation>
    <scope>NUCLEOTIDE SEQUENCE [LARGE SCALE GENOMIC DNA]</scope>
</reference>
<evidence type="ECO:0000256" key="3">
    <source>
        <dbReference type="ARBA" id="ARBA00022692"/>
    </source>
</evidence>
<dbReference type="EMBL" id="MHKZ01000038">
    <property type="protein sequence ID" value="OGY99350.1"/>
    <property type="molecule type" value="Genomic_DNA"/>
</dbReference>
<evidence type="ECO:0000256" key="5">
    <source>
        <dbReference type="ARBA" id="ARBA00022989"/>
    </source>
</evidence>
<keyword evidence="7" id="KW-0413">Isomerase</keyword>
<keyword evidence="4" id="KW-0125">Carotenoid biosynthesis</keyword>
<sequence>MEYLFILSLFLLSAVFLEWKFRIHLYSTRKETIIATLIFFVAGATWDSIGVLRGHWLFPGGAAITNIFIGVLPLEEYLFMLIVPYWIITVYRVVVKTIK</sequence>
<comment type="caution">
    <text evidence="9">The sequence shown here is derived from an EMBL/GenBank/DDBJ whole genome shotgun (WGS) entry which is preliminary data.</text>
</comment>
<name>A0A1G2CFC1_9BACT</name>
<gene>
    <name evidence="9" type="ORF">A3B13_02960</name>
</gene>
<dbReference type="GO" id="GO:0016020">
    <property type="term" value="C:membrane"/>
    <property type="evidence" value="ECO:0007669"/>
    <property type="project" value="UniProtKB-SubCell"/>
</dbReference>
<dbReference type="AlphaFoldDB" id="A0A1G2CFC1"/>
<evidence type="ECO:0000256" key="4">
    <source>
        <dbReference type="ARBA" id="ARBA00022746"/>
    </source>
</evidence>
<keyword evidence="6 8" id="KW-0472">Membrane</keyword>
<comment type="subcellular location">
    <subcellularLocation>
        <location evidence="1">Membrane</location>
        <topology evidence="1">Multi-pass membrane protein</topology>
    </subcellularLocation>
</comment>
<evidence type="ECO:0000313" key="9">
    <source>
        <dbReference type="EMBL" id="OGY99350.1"/>
    </source>
</evidence>
<evidence type="ECO:0000256" key="8">
    <source>
        <dbReference type="SAM" id="Phobius"/>
    </source>
</evidence>
<proteinExistence type="predicted"/>
<evidence type="ECO:0000256" key="2">
    <source>
        <dbReference type="ARBA" id="ARBA00004829"/>
    </source>
</evidence>
<dbReference type="STRING" id="1798649.A3B13_02960"/>
<dbReference type="NCBIfam" id="TIGR03462">
    <property type="entry name" value="CarR_dom_SF"/>
    <property type="match status" value="1"/>
</dbReference>
<keyword evidence="3 8" id="KW-0812">Transmembrane</keyword>
<evidence type="ECO:0008006" key="11">
    <source>
        <dbReference type="Google" id="ProtNLM"/>
    </source>
</evidence>
<dbReference type="GO" id="GO:0045436">
    <property type="term" value="F:lycopene beta cyclase activity"/>
    <property type="evidence" value="ECO:0007669"/>
    <property type="project" value="UniProtKB-ARBA"/>
</dbReference>
<feature type="transmembrane region" description="Helical" evidence="8">
    <location>
        <begin position="33"/>
        <end position="49"/>
    </location>
</feature>
<evidence type="ECO:0000256" key="7">
    <source>
        <dbReference type="ARBA" id="ARBA00023235"/>
    </source>
</evidence>
<protein>
    <recommendedName>
        <fullName evidence="11">Lycopene cyclase domain-containing protein</fullName>
    </recommendedName>
</protein>
<dbReference type="Proteomes" id="UP000176287">
    <property type="component" value="Unassembled WGS sequence"/>
</dbReference>
<dbReference type="GO" id="GO:0016872">
    <property type="term" value="F:intramolecular lyase activity"/>
    <property type="evidence" value="ECO:0007669"/>
    <property type="project" value="InterPro"/>
</dbReference>